<dbReference type="Gene3D" id="3.10.450.50">
    <property type="match status" value="1"/>
</dbReference>
<proteinExistence type="predicted"/>
<feature type="non-terminal residue" evidence="1">
    <location>
        <position position="1"/>
    </location>
</feature>
<dbReference type="OrthoDB" id="5805115at2759"/>
<gene>
    <name evidence="1" type="ORF">CAUJ_LOCUS14819</name>
</gene>
<protein>
    <submittedName>
        <fullName evidence="1">Uncharacterized protein</fullName>
    </submittedName>
</protein>
<dbReference type="InterPro" id="IPR032710">
    <property type="entry name" value="NTF2-like_dom_sf"/>
</dbReference>
<dbReference type="SUPFAM" id="SSF54427">
    <property type="entry name" value="NTF2-like"/>
    <property type="match status" value="1"/>
</dbReference>
<sequence length="298" mass="34542">HRTLQLCHDVRKFSTCFLFPGCSDQTAANIASTQYHMVFGKKLPMQVFLAYRGYGRQLCEQQCSKEGMLACRRGMTSMDQQEEQGNLLELSSIIGHIQPNRDTTVACERFQKLLINLLRIRSEHCGELAKCTCSEATIQQGVDGCNMGCEHFLQMDLRRLAAANSQNYFFIIFFTAMEEFKKMITEMYEMRRTGRFEDFMKKFTTQDCCFMSSMHDPVDCRGAINVFNQPQMKELWNSVHDVKLDDVKMMNDMAVLRTSFTCKMRSGERKGWSLMTMVKEGGMWKMRHCCNAFRCTDI</sequence>
<accession>A0A8S1HZE4</accession>
<comment type="caution">
    <text evidence="1">The sequence shown here is derived from an EMBL/GenBank/DDBJ whole genome shotgun (WGS) entry which is preliminary data.</text>
</comment>
<name>A0A8S1HZE4_9PELO</name>
<evidence type="ECO:0000313" key="2">
    <source>
        <dbReference type="Proteomes" id="UP000835052"/>
    </source>
</evidence>
<keyword evidence="2" id="KW-1185">Reference proteome</keyword>
<dbReference type="EMBL" id="CAJGYM010000144">
    <property type="protein sequence ID" value="CAD6198914.1"/>
    <property type="molecule type" value="Genomic_DNA"/>
</dbReference>
<organism evidence="1 2">
    <name type="scientific">Caenorhabditis auriculariae</name>
    <dbReference type="NCBI Taxonomy" id="2777116"/>
    <lineage>
        <taxon>Eukaryota</taxon>
        <taxon>Metazoa</taxon>
        <taxon>Ecdysozoa</taxon>
        <taxon>Nematoda</taxon>
        <taxon>Chromadorea</taxon>
        <taxon>Rhabditida</taxon>
        <taxon>Rhabditina</taxon>
        <taxon>Rhabditomorpha</taxon>
        <taxon>Rhabditoidea</taxon>
        <taxon>Rhabditidae</taxon>
        <taxon>Peloderinae</taxon>
        <taxon>Caenorhabditis</taxon>
    </lineage>
</organism>
<dbReference type="AlphaFoldDB" id="A0A8S1HZE4"/>
<reference evidence="1" key="1">
    <citation type="submission" date="2020-10" db="EMBL/GenBank/DDBJ databases">
        <authorList>
            <person name="Kikuchi T."/>
        </authorList>
    </citation>
    <scope>NUCLEOTIDE SEQUENCE</scope>
    <source>
        <strain evidence="1">NKZ352</strain>
    </source>
</reference>
<evidence type="ECO:0000313" key="1">
    <source>
        <dbReference type="EMBL" id="CAD6198914.1"/>
    </source>
</evidence>
<dbReference type="Proteomes" id="UP000835052">
    <property type="component" value="Unassembled WGS sequence"/>
</dbReference>